<dbReference type="Pfam" id="PF01370">
    <property type="entry name" value="Epimerase"/>
    <property type="match status" value="1"/>
</dbReference>
<gene>
    <name evidence="1" type="ORF">DYI28_27375</name>
</gene>
<dbReference type="Proteomes" id="UP000318823">
    <property type="component" value="Chromosome"/>
</dbReference>
<sequence length="287" mass="32754">MNILISGATGFVGRHLVPVLQQGGNKLICIVRDKKKAVELFGDVDISYVHIEHLDEIEKYAPECVIHLAAYLSSKDDLGTLERLLDANIRFGTLLLDSLKRCKSLKLFVNFGTFAEYRYGPMEINNAYLYSATKTAFKQLLKYYSDLNHYKYINIIPYTIYGEKDSQKKLIDYVKDSLESQEPIKMSPGEQVLDFIHIDDVISFINYVICHLPLIIQQPFADYHLGTGKGLSIRGLAKMMEKKYKKKCNIAWGALPYRVNDVMYAVAPIGRLIDVGWQPVCELEKEL</sequence>
<dbReference type="Gene3D" id="3.40.50.720">
    <property type="entry name" value="NAD(P)-binding Rossmann-like Domain"/>
    <property type="match status" value="1"/>
</dbReference>
<name>A0A515IY28_BACOV</name>
<dbReference type="AlphaFoldDB" id="A0A515IY28"/>
<dbReference type="PANTHER" id="PTHR43245">
    <property type="entry name" value="BIFUNCTIONAL POLYMYXIN RESISTANCE PROTEIN ARNA"/>
    <property type="match status" value="1"/>
</dbReference>
<dbReference type="EMBL" id="CP041395">
    <property type="protein sequence ID" value="QDM12129.1"/>
    <property type="molecule type" value="Genomic_DNA"/>
</dbReference>
<proteinExistence type="predicted"/>
<accession>A0A515IY28</accession>
<reference evidence="2" key="1">
    <citation type="journal article" date="2018" name="J. Anim. Genet.">
        <title>Acquired interbacterial defense systems protect against interspecies antagonism in the human gut microbiome.</title>
        <authorList>
            <person name="Ross B.D."/>
            <person name="Verster A.J."/>
            <person name="Radey M.C."/>
            <person name="Schmidtke D.T."/>
            <person name="Pope C.E."/>
            <person name="Hoffman L.R."/>
            <person name="Hajjar A."/>
            <person name="Peterson S.B."/>
            <person name="Borenstein E."/>
            <person name="Mougous J."/>
        </authorList>
    </citation>
    <scope>NUCLEOTIDE SEQUENCE [LARGE SCALE GENOMIC DNA]</scope>
    <source>
        <strain evidence="2">3725 D1 iv</strain>
    </source>
</reference>
<dbReference type="RefSeq" id="WP_032845388.1">
    <property type="nucleotide sequence ID" value="NZ_CAAKNR010000132.1"/>
</dbReference>
<dbReference type="InterPro" id="IPR036291">
    <property type="entry name" value="NAD(P)-bd_dom_sf"/>
</dbReference>
<evidence type="ECO:0000313" key="2">
    <source>
        <dbReference type="Proteomes" id="UP000318823"/>
    </source>
</evidence>
<dbReference type="InterPro" id="IPR001509">
    <property type="entry name" value="Epimerase_deHydtase"/>
</dbReference>
<dbReference type="PANTHER" id="PTHR43245:SF13">
    <property type="entry name" value="UDP-D-APIOSE_UDP-D-XYLOSE SYNTHASE 2"/>
    <property type="match status" value="1"/>
</dbReference>
<dbReference type="CDD" id="cd08946">
    <property type="entry name" value="SDR_e"/>
    <property type="match status" value="1"/>
</dbReference>
<dbReference type="SUPFAM" id="SSF51735">
    <property type="entry name" value="NAD(P)-binding Rossmann-fold domains"/>
    <property type="match status" value="1"/>
</dbReference>
<organism evidence="1 2">
    <name type="scientific">Bacteroides ovatus</name>
    <dbReference type="NCBI Taxonomy" id="28116"/>
    <lineage>
        <taxon>Bacteria</taxon>
        <taxon>Pseudomonadati</taxon>
        <taxon>Bacteroidota</taxon>
        <taxon>Bacteroidia</taxon>
        <taxon>Bacteroidales</taxon>
        <taxon>Bacteroidaceae</taxon>
        <taxon>Bacteroides</taxon>
    </lineage>
</organism>
<evidence type="ECO:0000313" key="1">
    <source>
        <dbReference type="EMBL" id="QDM12129.1"/>
    </source>
</evidence>
<dbReference type="InterPro" id="IPR050177">
    <property type="entry name" value="Lipid_A_modif_metabolic_enz"/>
</dbReference>
<protein>
    <submittedName>
        <fullName evidence="1">NAD-dependent epimerase/dehydratase family protein</fullName>
    </submittedName>
</protein>